<organism evidence="1 2">
    <name type="scientific">Chitinophaga eiseniae</name>
    <dbReference type="NCBI Taxonomy" id="634771"/>
    <lineage>
        <taxon>Bacteria</taxon>
        <taxon>Pseudomonadati</taxon>
        <taxon>Bacteroidota</taxon>
        <taxon>Chitinophagia</taxon>
        <taxon>Chitinophagales</taxon>
        <taxon>Chitinophagaceae</taxon>
        <taxon>Chitinophaga</taxon>
    </lineage>
</organism>
<evidence type="ECO:0000313" key="1">
    <source>
        <dbReference type="EMBL" id="NLR82256.1"/>
    </source>
</evidence>
<keyword evidence="2" id="KW-1185">Reference proteome</keyword>
<protein>
    <submittedName>
        <fullName evidence="1">Uncharacterized protein</fullName>
    </submittedName>
</protein>
<name>A0A847SVQ0_9BACT</name>
<sequence length="124" mass="14339">MSIVKKRFDVQVTTEGQLITQTFELDKNITTIKGILLTSNADDLLYYRGSQRIEINKYEVVPDNYESKLLMSGINLSPNQRWYEVGDLPAGNGQVKITFTDRIDTRFTFDTYRVSLYLNCVQQD</sequence>
<dbReference type="RefSeq" id="WP_168742179.1">
    <property type="nucleotide sequence ID" value="NZ_JABAHZ010000009.1"/>
</dbReference>
<proteinExistence type="predicted"/>
<dbReference type="AlphaFoldDB" id="A0A847SVQ0"/>
<comment type="caution">
    <text evidence="1">The sequence shown here is derived from an EMBL/GenBank/DDBJ whole genome shotgun (WGS) entry which is preliminary data.</text>
</comment>
<accession>A0A847SVQ0</accession>
<gene>
    <name evidence="1" type="ORF">HGH91_26810</name>
</gene>
<evidence type="ECO:0000313" key="2">
    <source>
        <dbReference type="Proteomes" id="UP000552864"/>
    </source>
</evidence>
<dbReference type="Proteomes" id="UP000552864">
    <property type="component" value="Unassembled WGS sequence"/>
</dbReference>
<reference evidence="1 2" key="1">
    <citation type="submission" date="2020-04" db="EMBL/GenBank/DDBJ databases">
        <authorList>
            <person name="Yin C."/>
        </authorList>
    </citation>
    <scope>NUCLEOTIDE SEQUENCE [LARGE SCALE GENOMIC DNA]</scope>
    <source>
        <strain evidence="1 2">Ak56</strain>
    </source>
</reference>
<dbReference type="EMBL" id="JABAHZ010000009">
    <property type="protein sequence ID" value="NLR82256.1"/>
    <property type="molecule type" value="Genomic_DNA"/>
</dbReference>